<evidence type="ECO:0000313" key="3">
    <source>
        <dbReference type="Proteomes" id="UP001243989"/>
    </source>
</evidence>
<accession>A0AAJ0A1L7</accession>
<comment type="caution">
    <text evidence="2">The sequence shown here is derived from an EMBL/GenBank/DDBJ whole genome shotgun (WGS) entry which is preliminary data.</text>
</comment>
<proteinExistence type="predicted"/>
<dbReference type="AlphaFoldDB" id="A0AAJ0A1L7"/>
<dbReference type="EMBL" id="JAHMHQ010000002">
    <property type="protein sequence ID" value="KAK1654789.1"/>
    <property type="molecule type" value="Genomic_DNA"/>
</dbReference>
<organism evidence="2 3">
    <name type="scientific">Colletotrichum phormii</name>
    <dbReference type="NCBI Taxonomy" id="359342"/>
    <lineage>
        <taxon>Eukaryota</taxon>
        <taxon>Fungi</taxon>
        <taxon>Dikarya</taxon>
        <taxon>Ascomycota</taxon>
        <taxon>Pezizomycotina</taxon>
        <taxon>Sordariomycetes</taxon>
        <taxon>Hypocreomycetidae</taxon>
        <taxon>Glomerellales</taxon>
        <taxon>Glomerellaceae</taxon>
        <taxon>Colletotrichum</taxon>
        <taxon>Colletotrichum acutatum species complex</taxon>
    </lineage>
</organism>
<reference evidence="2" key="1">
    <citation type="submission" date="2021-06" db="EMBL/GenBank/DDBJ databases">
        <title>Comparative genomics, transcriptomics and evolutionary studies reveal genomic signatures of adaptation to plant cell wall in hemibiotrophic fungi.</title>
        <authorList>
            <consortium name="DOE Joint Genome Institute"/>
            <person name="Baroncelli R."/>
            <person name="Diaz J.F."/>
            <person name="Benocci T."/>
            <person name="Peng M."/>
            <person name="Battaglia E."/>
            <person name="Haridas S."/>
            <person name="Andreopoulos W."/>
            <person name="Labutti K."/>
            <person name="Pangilinan J."/>
            <person name="Floch G.L."/>
            <person name="Makela M.R."/>
            <person name="Henrissat B."/>
            <person name="Grigoriev I.V."/>
            <person name="Crouch J.A."/>
            <person name="De Vries R.P."/>
            <person name="Sukno S.A."/>
            <person name="Thon M.R."/>
        </authorList>
    </citation>
    <scope>NUCLEOTIDE SEQUENCE</scope>
    <source>
        <strain evidence="2">CBS 102054</strain>
    </source>
</reference>
<evidence type="ECO:0000313" key="2">
    <source>
        <dbReference type="EMBL" id="KAK1654789.1"/>
    </source>
</evidence>
<evidence type="ECO:0000256" key="1">
    <source>
        <dbReference type="SAM" id="MobiDB-lite"/>
    </source>
</evidence>
<protein>
    <submittedName>
        <fullName evidence="2">Uncharacterized protein</fullName>
    </submittedName>
</protein>
<dbReference type="RefSeq" id="XP_060450833.1">
    <property type="nucleotide sequence ID" value="XM_060589538.1"/>
</dbReference>
<keyword evidence="3" id="KW-1185">Reference proteome</keyword>
<feature type="region of interest" description="Disordered" evidence="1">
    <location>
        <begin position="1"/>
        <end position="22"/>
    </location>
</feature>
<gene>
    <name evidence="2" type="ORF">BDP81DRAFT_416489</name>
</gene>
<sequence length="122" mass="13724">MPQWRKRKETPREREDGGLSTPVLIRGTDTRIITPSIPRPNLGKNGNSRKLYVGYPCSSSFSPTGFVFAAAAAGRKRVRTDRDGIPTSDKHTHHTTPHYLVRIMGMTYYGYSVLQLLSPSYK</sequence>
<name>A0AAJ0A1L7_9PEZI</name>
<dbReference type="Proteomes" id="UP001243989">
    <property type="component" value="Unassembled WGS sequence"/>
</dbReference>
<dbReference type="GeneID" id="85474400"/>